<reference evidence="10" key="1">
    <citation type="submission" date="2019-04" db="EMBL/GenBank/DDBJ databases">
        <title>Evolution of Biomass-Degrading Anaerobic Consortia Revealed by Metagenomics.</title>
        <authorList>
            <person name="Peng X."/>
        </authorList>
    </citation>
    <scope>NUCLEOTIDE SEQUENCE</scope>
    <source>
        <strain evidence="10">SIG13</strain>
    </source>
</reference>
<keyword evidence="5 8" id="KW-0238">DNA-binding</keyword>
<comment type="function">
    <text evidence="8">DNA-dependent RNA polymerase (RNAP) catalyzes the transcription of DNA into RNA using the four ribonucleoside triphosphates as substrates. Forms part of the jaw domain.</text>
</comment>
<evidence type="ECO:0000256" key="8">
    <source>
        <dbReference type="HAMAP-Rule" id="MF_00411"/>
    </source>
</evidence>
<keyword evidence="6 8" id="KW-0804">Transcription</keyword>
<evidence type="ECO:0000256" key="2">
    <source>
        <dbReference type="ARBA" id="ARBA00022490"/>
    </source>
</evidence>
<organism evidence="10 11">
    <name type="scientific">Methanobrevibacter millerae</name>
    <dbReference type="NCBI Taxonomy" id="230361"/>
    <lineage>
        <taxon>Archaea</taxon>
        <taxon>Methanobacteriati</taxon>
        <taxon>Methanobacteriota</taxon>
        <taxon>Methanomada group</taxon>
        <taxon>Methanobacteria</taxon>
        <taxon>Methanobacteriales</taxon>
        <taxon>Methanobacteriaceae</taxon>
        <taxon>Methanobrevibacter</taxon>
    </lineage>
</organism>
<keyword evidence="1 8" id="KW-0240">DNA-directed RNA polymerase</keyword>
<evidence type="ECO:0000313" key="10">
    <source>
        <dbReference type="EMBL" id="MBE6511116.1"/>
    </source>
</evidence>
<proteinExistence type="inferred from homology"/>
<dbReference type="Pfam" id="PF04998">
    <property type="entry name" value="RNA_pol_Rpb1_5"/>
    <property type="match status" value="1"/>
</dbReference>
<evidence type="ECO:0000256" key="4">
    <source>
        <dbReference type="ARBA" id="ARBA00022695"/>
    </source>
</evidence>
<dbReference type="EC" id="2.7.7.6" evidence="8"/>
<comment type="similarity">
    <text evidence="8">Belongs to the RNA polymerase beta' chain family.</text>
</comment>
<dbReference type="PANTHER" id="PTHR19376">
    <property type="entry name" value="DNA-DIRECTED RNA POLYMERASE"/>
    <property type="match status" value="1"/>
</dbReference>
<dbReference type="Proteomes" id="UP000713479">
    <property type="component" value="Unassembled WGS sequence"/>
</dbReference>
<keyword evidence="2 8" id="KW-0963">Cytoplasm</keyword>
<feature type="domain" description="RNA polymerase Rpb1" evidence="9">
    <location>
        <begin position="53"/>
        <end position="406"/>
    </location>
</feature>
<comment type="subcellular location">
    <subcellularLocation>
        <location evidence="8">Cytoplasm</location>
    </subcellularLocation>
</comment>
<dbReference type="EMBL" id="SUTF01000009">
    <property type="protein sequence ID" value="MBE6511116.1"/>
    <property type="molecule type" value="Genomic_DNA"/>
</dbReference>
<dbReference type="SUPFAM" id="SSF64484">
    <property type="entry name" value="beta and beta-prime subunits of DNA dependent RNA-polymerase"/>
    <property type="match status" value="1"/>
</dbReference>
<dbReference type="GO" id="GO:0000428">
    <property type="term" value="C:DNA-directed RNA polymerase complex"/>
    <property type="evidence" value="ECO:0007669"/>
    <property type="project" value="UniProtKB-KW"/>
</dbReference>
<name>A0A8T3VST4_9EURY</name>
<evidence type="ECO:0000259" key="9">
    <source>
        <dbReference type="Pfam" id="PF04998"/>
    </source>
</evidence>
<dbReference type="GO" id="GO:0003899">
    <property type="term" value="F:DNA-directed RNA polymerase activity"/>
    <property type="evidence" value="ECO:0007669"/>
    <property type="project" value="UniProtKB-UniRule"/>
</dbReference>
<comment type="caution">
    <text evidence="10">The sequence shown here is derived from an EMBL/GenBank/DDBJ whole genome shotgun (WGS) entry which is preliminary data.</text>
</comment>
<evidence type="ECO:0000256" key="7">
    <source>
        <dbReference type="ARBA" id="ARBA00048552"/>
    </source>
</evidence>
<dbReference type="GO" id="GO:0005737">
    <property type="term" value="C:cytoplasm"/>
    <property type="evidence" value="ECO:0007669"/>
    <property type="project" value="UniProtKB-SubCell"/>
</dbReference>
<dbReference type="InterPro" id="IPR045867">
    <property type="entry name" value="DNA-dir_RpoC_beta_prime"/>
</dbReference>
<evidence type="ECO:0000256" key="5">
    <source>
        <dbReference type="ARBA" id="ARBA00023125"/>
    </source>
</evidence>
<dbReference type="GO" id="GO:0003677">
    <property type="term" value="F:DNA binding"/>
    <property type="evidence" value="ECO:0007669"/>
    <property type="project" value="UniProtKB-UniRule"/>
</dbReference>
<comment type="subunit">
    <text evidence="8">Part of the RNA polymerase complex.</text>
</comment>
<dbReference type="NCBIfam" id="TIGR02389">
    <property type="entry name" value="RNA_pol_rpoA2"/>
    <property type="match status" value="1"/>
</dbReference>
<dbReference type="CDD" id="cd06528">
    <property type="entry name" value="RNAP_A"/>
    <property type="match status" value="1"/>
</dbReference>
<keyword evidence="3 8" id="KW-0808">Transferase</keyword>
<dbReference type="HAMAP" id="MF_00411">
    <property type="entry name" value="RNApol_arch_Rpo1C"/>
    <property type="match status" value="1"/>
</dbReference>
<evidence type="ECO:0000313" key="11">
    <source>
        <dbReference type="Proteomes" id="UP000713479"/>
    </source>
</evidence>
<evidence type="ECO:0000256" key="3">
    <source>
        <dbReference type="ARBA" id="ARBA00022679"/>
    </source>
</evidence>
<dbReference type="AlphaFoldDB" id="A0A8T3VST4"/>
<protein>
    <recommendedName>
        <fullName evidence="8">DNA-directed RNA polymerase subunit Rpo1C</fullName>
        <ecNumber evidence="8">2.7.7.6</ecNumber>
    </recommendedName>
    <alternativeName>
        <fullName evidence="8">DNA-directed RNA polymerase subunit A''</fullName>
    </alternativeName>
</protein>
<dbReference type="Gene3D" id="1.10.150.390">
    <property type="match status" value="1"/>
</dbReference>
<evidence type="ECO:0000256" key="6">
    <source>
        <dbReference type="ARBA" id="ARBA00023163"/>
    </source>
</evidence>
<dbReference type="InterPro" id="IPR012757">
    <property type="entry name" value="RPO1C"/>
</dbReference>
<gene>
    <name evidence="8 10" type="primary">rpoA2</name>
    <name evidence="8" type="synonym">rpo1C</name>
    <name evidence="10" type="ORF">E7Z74_07635</name>
</gene>
<keyword evidence="4 8" id="KW-0548">Nucleotidyltransferase</keyword>
<comment type="catalytic activity">
    <reaction evidence="7 8">
        <text>RNA(n) + a ribonucleoside 5'-triphosphate = RNA(n+1) + diphosphate</text>
        <dbReference type="Rhea" id="RHEA:21248"/>
        <dbReference type="Rhea" id="RHEA-COMP:14527"/>
        <dbReference type="Rhea" id="RHEA-COMP:17342"/>
        <dbReference type="ChEBI" id="CHEBI:33019"/>
        <dbReference type="ChEBI" id="CHEBI:61557"/>
        <dbReference type="ChEBI" id="CHEBI:140395"/>
        <dbReference type="EC" id="2.7.7.6"/>
    </reaction>
</comment>
<dbReference type="GO" id="GO:0006351">
    <property type="term" value="P:DNA-templated transcription"/>
    <property type="evidence" value="ECO:0007669"/>
    <property type="project" value="UniProtKB-UniRule"/>
</dbReference>
<sequence>MTDDIFEDIIAKFKNIQLINDLLISYNVNFVEFSQTLEENDIELLDYYFIKNIFNKFNTTELSEENMESIINDISVIDKVLNVLTDKGIEFPKGYVEDLASAYVRRDLTDEELDKLVDKLKTAYDRAHVEAGEAVGTVAAQSVGEPGTQMTMRTFHYAGVTELNVTLGLPRLIEIVDARKDIATPTMDIYFDEDKRYDEEFVKVLANKIGKSTINDILEDFNLNYAEMQVEATLSDKKIDERRLVKEDIIQKIQSDFKKDKPEIDGNLIIIKPKETNDAKHRIRNLRLLADKVRDLQISGVKKIGKVIIRKDDEWVIHTEGSNLKEILAIEGIDSQRTTTNSIREIEDVLGIEAARQSIINEANNTLSEQGLTVDVRHIMLVADIMTSEGEVKSIGRHGISGEKSSVLARAAFEETGKHLLNASIRGEVDDLTGIIENIIIGQPIPLGTGSIGVKMAKNE</sequence>
<evidence type="ECO:0000256" key="1">
    <source>
        <dbReference type="ARBA" id="ARBA00022478"/>
    </source>
</evidence>
<dbReference type="InterPro" id="IPR007081">
    <property type="entry name" value="RNA_pol_Rpb1_5"/>
</dbReference>
<accession>A0A8T3VST4</accession>
<dbReference type="PANTHER" id="PTHR19376:SF32">
    <property type="entry name" value="DNA-DIRECTED RNA POLYMERASE III SUBUNIT RPC1"/>
    <property type="match status" value="1"/>
</dbReference>